<feature type="zinc finger region" description="dksA C4-type" evidence="4">
    <location>
        <begin position="35"/>
        <end position="59"/>
    </location>
</feature>
<dbReference type="AlphaFoldDB" id="A0A375A9P8"/>
<dbReference type="PANTHER" id="PTHR38777">
    <property type="entry name" value="FELS-2 PROPHAGE PROTEIN"/>
    <property type="match status" value="1"/>
</dbReference>
<evidence type="ECO:0000313" key="7">
    <source>
        <dbReference type="Proteomes" id="UP000294820"/>
    </source>
</evidence>
<dbReference type="InterPro" id="IPR012783">
    <property type="entry name" value="Znf_C4_TraR"/>
</dbReference>
<dbReference type="SUPFAM" id="SSF57716">
    <property type="entry name" value="Glucocorticoid receptor-like (DNA-binding domain)"/>
    <property type="match status" value="1"/>
</dbReference>
<gene>
    <name evidence="6" type="ORF">DAQ1742_01912</name>
</gene>
<evidence type="ECO:0000256" key="3">
    <source>
        <dbReference type="ARBA" id="ARBA00022833"/>
    </source>
</evidence>
<keyword evidence="1" id="KW-0479">Metal-binding</keyword>
<dbReference type="GO" id="GO:0008270">
    <property type="term" value="F:zinc ion binding"/>
    <property type="evidence" value="ECO:0007669"/>
    <property type="project" value="UniProtKB-KW"/>
</dbReference>
<dbReference type="InterPro" id="IPR020458">
    <property type="entry name" value="Znf_DskA_TraR_CS"/>
</dbReference>
<dbReference type="EMBL" id="LT615367">
    <property type="protein sequence ID" value="SLM62842.1"/>
    <property type="molecule type" value="Genomic_DNA"/>
</dbReference>
<dbReference type="GO" id="GO:1900378">
    <property type="term" value="P:positive regulation of secondary metabolite biosynthetic process"/>
    <property type="evidence" value="ECO:0007669"/>
    <property type="project" value="TreeGrafter"/>
</dbReference>
<dbReference type="Proteomes" id="UP000294820">
    <property type="component" value="Chromosome 1"/>
</dbReference>
<reference evidence="6 7" key="1">
    <citation type="submission" date="2016-09" db="EMBL/GenBank/DDBJ databases">
        <authorList>
            <person name="Reverchon S."/>
            <person name="Nasser W."/>
            <person name="Leonard S."/>
            <person name="Brochier C."/>
            <person name="Duprey A."/>
        </authorList>
    </citation>
    <scope>NUCLEOTIDE SEQUENCE [LARGE SCALE GENOMIC DNA]</scope>
    <source>
        <strain evidence="6 7">174/2</strain>
    </source>
</reference>
<dbReference type="InterPro" id="IPR000962">
    <property type="entry name" value="Znf_DskA_TraR"/>
</dbReference>
<protein>
    <submittedName>
        <fullName evidence="6">Phage protein</fullName>
    </submittedName>
</protein>
<evidence type="ECO:0000256" key="1">
    <source>
        <dbReference type="ARBA" id="ARBA00022723"/>
    </source>
</evidence>
<feature type="domain" description="Zinc finger DksA/TraR C4-type" evidence="5">
    <location>
        <begin position="35"/>
        <end position="64"/>
    </location>
</feature>
<organism evidence="6 7">
    <name type="scientific">Dickeya aquatica</name>
    <dbReference type="NCBI Taxonomy" id="1401087"/>
    <lineage>
        <taxon>Bacteria</taxon>
        <taxon>Pseudomonadati</taxon>
        <taxon>Pseudomonadota</taxon>
        <taxon>Gammaproteobacteria</taxon>
        <taxon>Enterobacterales</taxon>
        <taxon>Pectobacteriaceae</taxon>
        <taxon>Dickeya</taxon>
    </lineage>
</organism>
<dbReference type="NCBIfam" id="TIGR02419">
    <property type="entry name" value="C4_traR_proteo"/>
    <property type="match status" value="1"/>
</dbReference>
<accession>A0A375A9P8</accession>
<keyword evidence="3" id="KW-0862">Zinc</keyword>
<proteinExistence type="predicted"/>
<dbReference type="Pfam" id="PF01258">
    <property type="entry name" value="zf-dskA_traR"/>
    <property type="match status" value="1"/>
</dbReference>
<evidence type="ECO:0000256" key="2">
    <source>
        <dbReference type="ARBA" id="ARBA00022771"/>
    </source>
</evidence>
<dbReference type="PROSITE" id="PS01102">
    <property type="entry name" value="ZF_DKSA_1"/>
    <property type="match status" value="1"/>
</dbReference>
<sequence>MDSIDVAQEREQFIRDNQIKKARQQSGCAAAAFVCESCDAPIQAARRAAVPGVRLCVYCQGDAELKNKHYRGAL</sequence>
<dbReference type="RefSeq" id="WP_067487042.1">
    <property type="nucleotide sequence ID" value="NZ_LT615367.1"/>
</dbReference>
<dbReference type="PANTHER" id="PTHR38777:SF1">
    <property type="entry name" value="DNAK SUPPRESSOR PROTEIN"/>
    <property type="match status" value="1"/>
</dbReference>
<keyword evidence="7" id="KW-1185">Reference proteome</keyword>
<evidence type="ECO:0000313" key="6">
    <source>
        <dbReference type="EMBL" id="SLM62842.1"/>
    </source>
</evidence>
<dbReference type="PROSITE" id="PS51128">
    <property type="entry name" value="ZF_DKSA_2"/>
    <property type="match status" value="1"/>
</dbReference>
<keyword evidence="2" id="KW-0863">Zinc-finger</keyword>
<dbReference type="Gene3D" id="1.20.120.910">
    <property type="entry name" value="DksA, coiled-coil domain"/>
    <property type="match status" value="1"/>
</dbReference>
<evidence type="ECO:0000259" key="5">
    <source>
        <dbReference type="Pfam" id="PF01258"/>
    </source>
</evidence>
<evidence type="ECO:0000256" key="4">
    <source>
        <dbReference type="PROSITE-ProRule" id="PRU00510"/>
    </source>
</evidence>
<dbReference type="KEGG" id="daq:DAQ1742_01912"/>
<name>A0A375A9P8_9GAMM</name>